<gene>
    <name evidence="3" type="ORF">FFWV33_10540</name>
</gene>
<keyword evidence="2" id="KW-0472">Membrane</keyword>
<evidence type="ECO:0000313" key="4">
    <source>
        <dbReference type="Proteomes" id="UP000244527"/>
    </source>
</evidence>
<keyword evidence="1" id="KW-0175">Coiled coil</keyword>
<dbReference type="RefSeq" id="WP_108740864.1">
    <property type="nucleotide sequence ID" value="NZ_CP020918.1"/>
</dbReference>
<organism evidence="3 4">
    <name type="scientific">Flavobacterium faecale</name>
    <dbReference type="NCBI Taxonomy" id="1355330"/>
    <lineage>
        <taxon>Bacteria</taxon>
        <taxon>Pseudomonadati</taxon>
        <taxon>Bacteroidota</taxon>
        <taxon>Flavobacteriia</taxon>
        <taxon>Flavobacteriales</taxon>
        <taxon>Flavobacteriaceae</taxon>
        <taxon>Flavobacterium</taxon>
    </lineage>
</organism>
<dbReference type="KEGG" id="ffa:FFWV33_10540"/>
<proteinExistence type="predicted"/>
<name>A0A2S1LE25_9FLAO</name>
<dbReference type="EMBL" id="CP020918">
    <property type="protein sequence ID" value="AWG21931.1"/>
    <property type="molecule type" value="Genomic_DNA"/>
</dbReference>
<dbReference type="OrthoDB" id="1436199at2"/>
<feature type="transmembrane region" description="Helical" evidence="2">
    <location>
        <begin position="160"/>
        <end position="179"/>
    </location>
</feature>
<sequence length="328" mass="38146">MSERELENLFIEFLLNRGYSRDNLLSQFAIRIDQEKTLFRPDLLIIDTVNKEYIGLIEFKNRIDERIEEITLGQFYKLFSYLGTKNIPAYLVIPIDEQDFQIFGLTKDNSFEPISKDDFPNFKTLSAKRITEEKIKQRELYKKKCAELEDKKRRNKQSSYLALLSLIVGISASLIAVFFQQKGFDKQSKQPDLCCDSLENQFKNLQDKVLVLERQLNNIAKSNNKTDTIFRNSNLSFLEKRVKIIETGISDNPEKTLSLLQVRQEIELLKKADDYSKELTQSKLDVIQKEMEVQNTWMLGVLIAIFGTILSLVIPNLLARRNGNHTNT</sequence>
<accession>A0A2S1LE25</accession>
<protein>
    <recommendedName>
        <fullName evidence="5">Type I restriction enzyme R protein N-terminal domain-containing protein</fullName>
    </recommendedName>
</protein>
<feature type="coiled-coil region" evidence="1">
    <location>
        <begin position="131"/>
        <end position="158"/>
    </location>
</feature>
<feature type="coiled-coil region" evidence="1">
    <location>
        <begin position="195"/>
        <end position="222"/>
    </location>
</feature>
<evidence type="ECO:0008006" key="5">
    <source>
        <dbReference type="Google" id="ProtNLM"/>
    </source>
</evidence>
<dbReference type="Proteomes" id="UP000244527">
    <property type="component" value="Chromosome"/>
</dbReference>
<keyword evidence="2" id="KW-1133">Transmembrane helix</keyword>
<evidence type="ECO:0000313" key="3">
    <source>
        <dbReference type="EMBL" id="AWG21931.1"/>
    </source>
</evidence>
<feature type="transmembrane region" description="Helical" evidence="2">
    <location>
        <begin position="297"/>
        <end position="319"/>
    </location>
</feature>
<keyword evidence="4" id="KW-1185">Reference proteome</keyword>
<reference evidence="3 4" key="1">
    <citation type="submission" date="2017-04" db="EMBL/GenBank/DDBJ databases">
        <title>Compelte genome sequence of WV33.</title>
        <authorList>
            <person name="Lee P.C."/>
        </authorList>
    </citation>
    <scope>NUCLEOTIDE SEQUENCE [LARGE SCALE GENOMIC DNA]</scope>
    <source>
        <strain evidence="3 4">WV33</strain>
    </source>
</reference>
<evidence type="ECO:0000256" key="1">
    <source>
        <dbReference type="SAM" id="Coils"/>
    </source>
</evidence>
<keyword evidence="2" id="KW-0812">Transmembrane</keyword>
<evidence type="ECO:0000256" key="2">
    <source>
        <dbReference type="SAM" id="Phobius"/>
    </source>
</evidence>
<dbReference type="AlphaFoldDB" id="A0A2S1LE25"/>